<dbReference type="OrthoDB" id="5505563at2"/>
<keyword evidence="3" id="KW-0408">Iron</keyword>
<dbReference type="SUPFAM" id="SSF56300">
    <property type="entry name" value="Metallo-dependent phosphatases"/>
    <property type="match status" value="1"/>
</dbReference>
<accession>A0A369AWC3</accession>
<keyword evidence="1" id="KW-0479">Metal-binding</keyword>
<dbReference type="PANTHER" id="PTHR42988">
    <property type="entry name" value="PHOSPHOHYDROLASE"/>
    <property type="match status" value="1"/>
</dbReference>
<dbReference type="Pfam" id="PF00149">
    <property type="entry name" value="Metallophos"/>
    <property type="match status" value="1"/>
</dbReference>
<dbReference type="EMBL" id="NGJX01000009">
    <property type="protein sequence ID" value="RSU01068.1"/>
    <property type="molecule type" value="Genomic_DNA"/>
</dbReference>
<evidence type="ECO:0000259" key="5">
    <source>
        <dbReference type="Pfam" id="PF00149"/>
    </source>
</evidence>
<dbReference type="Gene3D" id="3.60.21.10">
    <property type="match status" value="1"/>
</dbReference>
<reference evidence="6 7" key="1">
    <citation type="submission" date="2017-05" db="EMBL/GenBank/DDBJ databases">
        <title>Vagococcus spp. assemblies.</title>
        <authorList>
            <person name="Gulvik C.A."/>
        </authorList>
    </citation>
    <scope>NUCLEOTIDE SEQUENCE [LARGE SCALE GENOMIC DNA]</scope>
    <source>
        <strain evidence="6 7">NCFB 2497</strain>
    </source>
</reference>
<comment type="caution">
    <text evidence="6">The sequence shown here is derived from an EMBL/GenBank/DDBJ whole genome shotgun (WGS) entry which is preliminary data.</text>
</comment>
<evidence type="ECO:0000313" key="6">
    <source>
        <dbReference type="EMBL" id="RSU01068.1"/>
    </source>
</evidence>
<protein>
    <submittedName>
        <fullName evidence="6">Serine/threonine protein phosphatase</fullName>
    </submittedName>
</protein>
<proteinExistence type="inferred from homology"/>
<comment type="similarity">
    <text evidence="4">Belongs to the cyclic nucleotide phosphodiesterase class-III family.</text>
</comment>
<dbReference type="GO" id="GO:0016787">
    <property type="term" value="F:hydrolase activity"/>
    <property type="evidence" value="ECO:0007669"/>
    <property type="project" value="UniProtKB-KW"/>
</dbReference>
<gene>
    <name evidence="6" type="ORF">CBF32_09405</name>
</gene>
<evidence type="ECO:0000256" key="4">
    <source>
        <dbReference type="ARBA" id="ARBA00025742"/>
    </source>
</evidence>
<organism evidence="6 7">
    <name type="scientific">Vagococcus fluvialis</name>
    <dbReference type="NCBI Taxonomy" id="2738"/>
    <lineage>
        <taxon>Bacteria</taxon>
        <taxon>Bacillati</taxon>
        <taxon>Bacillota</taxon>
        <taxon>Bacilli</taxon>
        <taxon>Lactobacillales</taxon>
        <taxon>Enterococcaceae</taxon>
        <taxon>Vagococcus</taxon>
    </lineage>
</organism>
<name>A0A369AWC3_9ENTE</name>
<dbReference type="InterPro" id="IPR050884">
    <property type="entry name" value="CNP_phosphodiesterase-III"/>
</dbReference>
<dbReference type="PANTHER" id="PTHR42988:SF2">
    <property type="entry name" value="CYCLIC NUCLEOTIDE PHOSPHODIESTERASE CBUA0032-RELATED"/>
    <property type="match status" value="1"/>
</dbReference>
<feature type="domain" description="Calcineurin-like phosphoesterase" evidence="5">
    <location>
        <begin position="1"/>
        <end position="199"/>
    </location>
</feature>
<dbReference type="InterPro" id="IPR029052">
    <property type="entry name" value="Metallo-depent_PP-like"/>
</dbReference>
<dbReference type="Proteomes" id="UP000288197">
    <property type="component" value="Unassembled WGS sequence"/>
</dbReference>
<evidence type="ECO:0000256" key="3">
    <source>
        <dbReference type="ARBA" id="ARBA00023004"/>
    </source>
</evidence>
<evidence type="ECO:0000256" key="2">
    <source>
        <dbReference type="ARBA" id="ARBA00022801"/>
    </source>
</evidence>
<keyword evidence="2" id="KW-0378">Hydrolase</keyword>
<evidence type="ECO:0000313" key="7">
    <source>
        <dbReference type="Proteomes" id="UP000288197"/>
    </source>
</evidence>
<keyword evidence="7" id="KW-1185">Reference proteome</keyword>
<dbReference type="GO" id="GO:0046872">
    <property type="term" value="F:metal ion binding"/>
    <property type="evidence" value="ECO:0007669"/>
    <property type="project" value="UniProtKB-KW"/>
</dbReference>
<dbReference type="InterPro" id="IPR004843">
    <property type="entry name" value="Calcineurin-like_PHP"/>
</dbReference>
<dbReference type="AlphaFoldDB" id="A0A369AWC3"/>
<evidence type="ECO:0000256" key="1">
    <source>
        <dbReference type="ARBA" id="ARBA00022723"/>
    </source>
</evidence>
<dbReference type="RefSeq" id="WP_114290013.1">
    <property type="nucleotide sequence ID" value="NZ_CP081459.1"/>
</dbReference>
<dbReference type="GeneID" id="63146888"/>
<sequence>MNILHISDIHYCQNDKVYSKGYKGMIYKMDNPLIHLEACLKEVIQTQQIDLLLISGDLTEDGSVEDYAYLKKWFEEQIPNMKIIVTLGNHDIKENFYEGWLGKASSSASYNLVETFEEFYLISFDSSVYGLADGSMSDEQFNWLEEQLNKYQDKPVILMTHHHVLENQSSTPVLPESNRLINLIREYSITCFVNGHTHHVFNGDIHGIPYFTVNGMSFVGEDEGSGLVRFEQKHGYNIYQVEDGMVKKQLSENFFTGKIIARVDMKNDI</sequence>